<reference evidence="1 2" key="1">
    <citation type="submission" date="2020-03" db="EMBL/GenBank/DDBJ databases">
        <title>Soil Listeria distribution.</title>
        <authorList>
            <person name="Liao J."/>
            <person name="Wiedmann M."/>
        </authorList>
    </citation>
    <scope>NUCLEOTIDE SEQUENCE [LARGE SCALE GENOMIC DNA]</scope>
    <source>
        <strain evidence="1 2">FSL L7-1554</strain>
    </source>
</reference>
<gene>
    <name evidence="1" type="ORF">HCJ38_07705</name>
</gene>
<dbReference type="Proteomes" id="UP000561617">
    <property type="component" value="Unassembled WGS sequence"/>
</dbReference>
<evidence type="ECO:0000313" key="2">
    <source>
        <dbReference type="Proteomes" id="UP000561617"/>
    </source>
</evidence>
<dbReference type="RefSeq" id="WP_185381001.1">
    <property type="nucleotide sequence ID" value="NZ_JAASTW010000008.1"/>
</dbReference>
<sequence length="173" mass="20377">MNLQQLERLNQDTIFEVYTDINTPEDFYVGYIKEVYNKFVMLESYNREAEFNGFRFLRNTDIFKIQKDTQYLSQYLNTVFPRNHSQSFSLKDGGMLEVLEWCEKYNKLIELITIWEDEIVGTIESLEEGLVIINAFSPEDFKQDGQCIIDNTDIIEVSMDTKQLKFVASNTSK</sequence>
<dbReference type="AlphaFoldDB" id="A0A7X1C957"/>
<evidence type="ECO:0000313" key="1">
    <source>
        <dbReference type="EMBL" id="MBC1488898.1"/>
    </source>
</evidence>
<dbReference type="EMBL" id="JAASTW010000008">
    <property type="protein sequence ID" value="MBC1488898.1"/>
    <property type="molecule type" value="Genomic_DNA"/>
</dbReference>
<name>A0A7X1C957_9LIST</name>
<organism evidence="1 2">
    <name type="scientific">Listeria immobilis</name>
    <dbReference type="NCBI Taxonomy" id="2713502"/>
    <lineage>
        <taxon>Bacteria</taxon>
        <taxon>Bacillati</taxon>
        <taxon>Bacillota</taxon>
        <taxon>Bacilli</taxon>
        <taxon>Bacillales</taxon>
        <taxon>Listeriaceae</taxon>
        <taxon>Listeria</taxon>
    </lineage>
</organism>
<comment type="caution">
    <text evidence="1">The sequence shown here is derived from an EMBL/GenBank/DDBJ whole genome shotgun (WGS) entry which is preliminary data.</text>
</comment>
<protein>
    <submittedName>
        <fullName evidence="1">Uncharacterized protein</fullName>
    </submittedName>
</protein>
<proteinExistence type="predicted"/>
<accession>A0A7X1C957</accession>